<comment type="caution">
    <text evidence="1">The sequence shown here is derived from an EMBL/GenBank/DDBJ whole genome shotgun (WGS) entry which is preliminary data.</text>
</comment>
<dbReference type="Proteomes" id="UP000271008">
    <property type="component" value="Unassembled WGS sequence"/>
</dbReference>
<reference evidence="1 2" key="1">
    <citation type="submission" date="2018-11" db="EMBL/GenBank/DDBJ databases">
        <title>Enterobacteriaceae from Patient.</title>
        <authorList>
            <person name="Shen C."/>
            <person name="Yang Y."/>
            <person name="Tian G."/>
        </authorList>
    </citation>
    <scope>NUCLEOTIDE SEQUENCE [LARGE SCALE GENOMIC DNA]</scope>
    <source>
        <strain evidence="1 2">GBGD28</strain>
    </source>
</reference>
<protein>
    <submittedName>
        <fullName evidence="1">Virulence factor SrfB</fullName>
    </submittedName>
</protein>
<sequence length="114" mass="13099">MLPEIVSFDRQVTLVGDSGIQFMDFGLSPGRLPAGEFVKLANGVLTRLIYNEQRDYYFYQPSPANIEKAKSQYDIPVEQSLKLFDGTWLPLPLLRFSPPDVYQEGPLNWARFRI</sequence>
<evidence type="ECO:0000313" key="1">
    <source>
        <dbReference type="EMBL" id="RRD68002.1"/>
    </source>
</evidence>
<organism evidence="1 2">
    <name type="scientific">Escherichia coli</name>
    <dbReference type="NCBI Taxonomy" id="562"/>
    <lineage>
        <taxon>Bacteria</taxon>
        <taxon>Pseudomonadati</taxon>
        <taxon>Pseudomonadota</taxon>
        <taxon>Gammaproteobacteria</taxon>
        <taxon>Enterobacterales</taxon>
        <taxon>Enterobacteriaceae</taxon>
        <taxon>Escherichia</taxon>
    </lineage>
</organism>
<evidence type="ECO:0000313" key="2">
    <source>
        <dbReference type="Proteomes" id="UP000271008"/>
    </source>
</evidence>
<proteinExistence type="predicted"/>
<accession>A0A3P1YA94</accession>
<dbReference type="AlphaFoldDB" id="A0A3P1YA94"/>
<dbReference type="InterPro" id="IPR009216">
    <property type="entry name" value="Virulence_factor_SrfB"/>
</dbReference>
<dbReference type="EMBL" id="RQTU01000256">
    <property type="protein sequence ID" value="RRD68002.1"/>
    <property type="molecule type" value="Genomic_DNA"/>
</dbReference>
<name>A0A3P1YA94_ECOLX</name>
<dbReference type="RefSeq" id="WP_186825795.1">
    <property type="nucleotide sequence ID" value="NZ_RQTU01000256.1"/>
</dbReference>
<feature type="non-terminal residue" evidence="1">
    <location>
        <position position="114"/>
    </location>
</feature>
<gene>
    <name evidence="1" type="ORF">EIA08_28895</name>
</gene>
<dbReference type="Pfam" id="PF07520">
    <property type="entry name" value="SrfB"/>
    <property type="match status" value="1"/>
</dbReference>